<dbReference type="SMART" id="SM00608">
    <property type="entry name" value="ACR"/>
    <property type="match status" value="1"/>
</dbReference>
<feature type="disulfide bond" evidence="6">
    <location>
        <begin position="643"/>
        <end position="652"/>
    </location>
</feature>
<dbReference type="STRING" id="9739.ENSTTRP00000013655"/>
<dbReference type="FunFam" id="4.10.70.10:FF:000001">
    <property type="entry name" value="Disintegrin and metalloproteinase domain-containing protein 22"/>
    <property type="match status" value="1"/>
</dbReference>
<dbReference type="SUPFAM" id="SSF57552">
    <property type="entry name" value="Blood coagulation inhibitor (disintegrin)"/>
    <property type="match status" value="1"/>
</dbReference>
<dbReference type="GO" id="GO:0004222">
    <property type="term" value="F:metalloendopeptidase activity"/>
    <property type="evidence" value="ECO:0007669"/>
    <property type="project" value="InterPro"/>
</dbReference>
<dbReference type="Proteomes" id="UP000245320">
    <property type="component" value="Chromosome 21"/>
</dbReference>
<dbReference type="Gene3D" id="4.10.70.10">
    <property type="entry name" value="Disintegrin domain"/>
    <property type="match status" value="1"/>
</dbReference>
<feature type="disulfide bond" evidence="6">
    <location>
        <begin position="625"/>
        <end position="635"/>
    </location>
</feature>
<feature type="disulfide bond" evidence="7">
    <location>
        <begin position="341"/>
        <end position="346"/>
    </location>
</feature>
<evidence type="ECO:0000256" key="3">
    <source>
        <dbReference type="ARBA" id="ARBA00022989"/>
    </source>
</evidence>
<dbReference type="GO" id="GO:0007155">
    <property type="term" value="P:cell adhesion"/>
    <property type="evidence" value="ECO:0007669"/>
    <property type="project" value="TreeGrafter"/>
</dbReference>
<dbReference type="GO" id="GO:0005886">
    <property type="term" value="C:plasma membrane"/>
    <property type="evidence" value="ECO:0007669"/>
    <property type="project" value="TreeGrafter"/>
</dbReference>
<evidence type="ECO:0000256" key="8">
    <source>
        <dbReference type="SAM" id="SignalP"/>
    </source>
</evidence>
<reference evidence="13" key="1">
    <citation type="submission" date="2025-08" db="UniProtKB">
        <authorList>
            <consortium name="RefSeq"/>
        </authorList>
    </citation>
    <scope>IDENTIFICATION</scope>
    <source>
        <tissue evidence="13">Spleen</tissue>
    </source>
</reference>
<dbReference type="RefSeq" id="XP_019777050.2">
    <property type="nucleotide sequence ID" value="XM_019921491.2"/>
</dbReference>
<keyword evidence="2" id="KW-0812">Transmembrane</keyword>
<evidence type="ECO:0000256" key="5">
    <source>
        <dbReference type="ARBA" id="ARBA00023157"/>
    </source>
</evidence>
<keyword evidence="13" id="KW-0378">Hydrolase</keyword>
<evidence type="ECO:0000256" key="2">
    <source>
        <dbReference type="ARBA" id="ARBA00022692"/>
    </source>
</evidence>
<dbReference type="PROSITE" id="PS50214">
    <property type="entry name" value="DISINTEGRIN_2"/>
    <property type="match status" value="1"/>
</dbReference>
<evidence type="ECO:0000259" key="10">
    <source>
        <dbReference type="PROSITE" id="PS50214"/>
    </source>
</evidence>
<keyword evidence="6" id="KW-0245">EGF-like domain</keyword>
<comment type="subcellular location">
    <subcellularLocation>
        <location evidence="1">Membrane</location>
        <topology evidence="1">Single-pass type I membrane protein</topology>
    </subcellularLocation>
</comment>
<evidence type="ECO:0000259" key="11">
    <source>
        <dbReference type="PROSITE" id="PS50215"/>
    </source>
</evidence>
<dbReference type="PROSITE" id="PS01186">
    <property type="entry name" value="EGF_2"/>
    <property type="match status" value="1"/>
</dbReference>
<dbReference type="Gene3D" id="3.40.390.10">
    <property type="entry name" value="Collagenase (Catalytic Domain)"/>
    <property type="match status" value="1"/>
</dbReference>
<evidence type="ECO:0000256" key="1">
    <source>
        <dbReference type="ARBA" id="ARBA00004479"/>
    </source>
</evidence>
<evidence type="ECO:0000256" key="6">
    <source>
        <dbReference type="PROSITE-ProRule" id="PRU00076"/>
    </source>
</evidence>
<evidence type="ECO:0000256" key="4">
    <source>
        <dbReference type="ARBA" id="ARBA00023136"/>
    </source>
</evidence>
<dbReference type="InterPro" id="IPR036436">
    <property type="entry name" value="Disintegrin_dom_sf"/>
</dbReference>
<proteinExistence type="predicted"/>
<accession>A0A2U4A7X5</accession>
<keyword evidence="12" id="KW-1185">Reference proteome</keyword>
<feature type="signal peptide" evidence="8">
    <location>
        <begin position="1"/>
        <end position="16"/>
    </location>
</feature>
<dbReference type="GeneID" id="101331361"/>
<dbReference type="Pfam" id="PF08516">
    <property type="entry name" value="ADAM_CR"/>
    <property type="match status" value="1"/>
</dbReference>
<evidence type="ECO:0000313" key="13">
    <source>
        <dbReference type="RefSeq" id="XP_019777050.2"/>
    </source>
</evidence>
<keyword evidence="8" id="KW-0732">Signal</keyword>
<keyword evidence="4" id="KW-0472">Membrane</keyword>
<dbReference type="InterPro" id="IPR001762">
    <property type="entry name" value="Disintegrin_dom"/>
</dbReference>
<keyword evidence="13" id="KW-0645">Protease</keyword>
<dbReference type="InterPro" id="IPR006586">
    <property type="entry name" value="ADAM_Cys-rich"/>
</dbReference>
<dbReference type="Pfam" id="PF00200">
    <property type="entry name" value="Disintegrin"/>
    <property type="match status" value="1"/>
</dbReference>
<dbReference type="GO" id="GO:0008584">
    <property type="term" value="P:male gonad development"/>
    <property type="evidence" value="ECO:0007669"/>
    <property type="project" value="TreeGrafter"/>
</dbReference>
<dbReference type="InterPro" id="IPR018358">
    <property type="entry name" value="Disintegrin_CS"/>
</dbReference>
<keyword evidence="5 6" id="KW-1015">Disulfide bond</keyword>
<dbReference type="InterPro" id="IPR034027">
    <property type="entry name" value="Reprolysin_adamalysin"/>
</dbReference>
<dbReference type="InterPro" id="IPR002870">
    <property type="entry name" value="Peptidase_M12B_N"/>
</dbReference>
<keyword evidence="13" id="KW-0482">Metalloprotease</keyword>
<dbReference type="OrthoDB" id="5951731at2759"/>
<dbReference type="PANTHER" id="PTHR11905:SF24">
    <property type="entry name" value="DISINTEGRIN AND METALLOPROTEINASE DOMAIN-CONTAINING PROTEIN 32"/>
    <property type="match status" value="1"/>
</dbReference>
<dbReference type="CTD" id="203102"/>
<dbReference type="InterPro" id="IPR024079">
    <property type="entry name" value="MetalloPept_cat_dom_sf"/>
</dbReference>
<sequence>MFRLMMLLAGLRGLLTSRPGFQNSFLQIIFPEKIQANTSDNSKVENEQVSYIIPIDEKPYTVHLRQRFFLADNFMVYLYNQGSVNSHSSNIQTQCYYQGYIEGYLNSVATLSTCSGLRGILQFENLSYGIEPLESAVEFQHLLYKLGNENNEFAVLTENNQDTEQNPMDYNIFISEKPESAVPDLIPLYLEMHIVVDKVLYDYLGSDSMMVTNKVIEIIGLVNSMFTPFKITIVLSSLELWSDKNKISTVGEADELLHAFLEWKKSYLTLRPHDIAYLFIYREYPDYVGAAFPGKMCVTSYSAGIALYPKGITLEAFSIIVTQMLGLSLGISYDDPRKCRCSGAICIMSPKAMQSSGVKTFSNCSLSDFENFISNMGARCLQNKPQMQRAPASICGNGRVEGNEICDCGTEEQCGPDSCCNPRTCVLKPNTQCDRGSCCNNCQLMQAGAVCRPIAHPECDVPEVCNGSSGSCPADITIHNGHKCKGGKAFCFDGGCQDLDARCESIYGKGSKNAPFACYEEIQSQTDRFGNCGRERSKYKFCAWRNLICGRLICTYPFQTPFLRDGASVIYAFVRNTVCITMHYTTKGGEDPMVVKNGSICDTGRICVNRECVESRILADRSYECSLKCNGHGVCTSEMTCNCSSGYRPPDCRALSRIPSRLPGGQGLIKERGFEKAGEKQWLLDQKAALTEMLAGPHQKVVAKQILSDQVRKVVAKQIPAVPSHRKAVKHLTVVTNNSFRRQWILLGISLRNENAAFSPLVTTEGSNKPRWTNLQERLFLFPSPPLRRRFAISGPLTADSQSQLPLTP</sequence>
<dbReference type="CDD" id="cd04269">
    <property type="entry name" value="ZnMc_adamalysin_II_like"/>
    <property type="match status" value="1"/>
</dbReference>
<feature type="domain" description="Disintegrin" evidence="10">
    <location>
        <begin position="392"/>
        <end position="480"/>
    </location>
</feature>
<dbReference type="PROSITE" id="PS00427">
    <property type="entry name" value="DISINTEGRIN_1"/>
    <property type="match status" value="1"/>
</dbReference>
<feature type="domain" description="Peptidase M12B" evidence="11">
    <location>
        <begin position="188"/>
        <end position="385"/>
    </location>
</feature>
<dbReference type="PROSITE" id="PS50026">
    <property type="entry name" value="EGF_3"/>
    <property type="match status" value="1"/>
</dbReference>
<feature type="chain" id="PRO_5030058188" evidence="8">
    <location>
        <begin position="17"/>
        <end position="809"/>
    </location>
</feature>
<feature type="domain" description="EGF-like" evidence="9">
    <location>
        <begin position="621"/>
        <end position="653"/>
    </location>
</feature>
<dbReference type="PROSITE" id="PS50215">
    <property type="entry name" value="ADAM_MEPRO"/>
    <property type="match status" value="1"/>
</dbReference>
<dbReference type="GO" id="GO:0007339">
    <property type="term" value="P:binding of sperm to zona pellucida"/>
    <property type="evidence" value="ECO:0007669"/>
    <property type="project" value="TreeGrafter"/>
</dbReference>
<dbReference type="InterPro" id="IPR001590">
    <property type="entry name" value="Peptidase_M12B"/>
</dbReference>
<name>A0A2U4A7X5_TURTR</name>
<evidence type="ECO:0000313" key="12">
    <source>
        <dbReference type="Proteomes" id="UP000245320"/>
    </source>
</evidence>
<dbReference type="SMART" id="SM00050">
    <property type="entry name" value="DISIN"/>
    <property type="match status" value="1"/>
</dbReference>
<dbReference type="Pfam" id="PF01562">
    <property type="entry name" value="Pep_M12B_propep"/>
    <property type="match status" value="1"/>
</dbReference>
<protein>
    <submittedName>
        <fullName evidence="13">Disintegrin and metalloproteinase domain-containing protein 32 isoform X1</fullName>
    </submittedName>
</protein>
<dbReference type="InterPro" id="IPR000742">
    <property type="entry name" value="EGF"/>
</dbReference>
<gene>
    <name evidence="13" type="primary">ADAM32</name>
</gene>
<organism evidence="12 13">
    <name type="scientific">Tursiops truncatus</name>
    <name type="common">Atlantic bottle-nosed dolphin</name>
    <name type="synonym">Delphinus truncatus</name>
    <dbReference type="NCBI Taxonomy" id="9739"/>
    <lineage>
        <taxon>Eukaryota</taxon>
        <taxon>Metazoa</taxon>
        <taxon>Chordata</taxon>
        <taxon>Craniata</taxon>
        <taxon>Vertebrata</taxon>
        <taxon>Euteleostomi</taxon>
        <taxon>Mammalia</taxon>
        <taxon>Eutheria</taxon>
        <taxon>Laurasiatheria</taxon>
        <taxon>Artiodactyla</taxon>
        <taxon>Whippomorpha</taxon>
        <taxon>Cetacea</taxon>
        <taxon>Odontoceti</taxon>
        <taxon>Delphinidae</taxon>
        <taxon>Tursiops</taxon>
    </lineage>
</organism>
<dbReference type="GO" id="GO:0006508">
    <property type="term" value="P:proteolysis"/>
    <property type="evidence" value="ECO:0007669"/>
    <property type="project" value="InterPro"/>
</dbReference>
<dbReference type="PANTHER" id="PTHR11905">
    <property type="entry name" value="ADAM A DISINTEGRIN AND METALLOPROTEASE DOMAIN"/>
    <property type="match status" value="1"/>
</dbReference>
<dbReference type="SUPFAM" id="SSF55486">
    <property type="entry name" value="Metalloproteases ('zincins'), catalytic domain"/>
    <property type="match status" value="1"/>
</dbReference>
<keyword evidence="3" id="KW-1133">Transmembrane helix</keyword>
<evidence type="ECO:0000256" key="7">
    <source>
        <dbReference type="PROSITE-ProRule" id="PRU00276"/>
    </source>
</evidence>
<dbReference type="Pfam" id="PF01421">
    <property type="entry name" value="Reprolysin"/>
    <property type="match status" value="1"/>
</dbReference>
<evidence type="ECO:0000259" key="9">
    <source>
        <dbReference type="PROSITE" id="PS50026"/>
    </source>
</evidence>
<comment type="caution">
    <text evidence="6">Lacks conserved residue(s) required for the propagation of feature annotation.</text>
</comment>
<dbReference type="InParanoid" id="A0A2U4A7X5"/>
<dbReference type="AlphaFoldDB" id="A0A2U4A7X5"/>